<reference evidence="3 4" key="1">
    <citation type="submission" date="2020-08" db="EMBL/GenBank/DDBJ databases">
        <title>Bridging the membrane lipid divide: bacteria of the FCB group superphylum have the potential to synthesize archaeal ether lipids.</title>
        <authorList>
            <person name="Villanueva L."/>
            <person name="Von Meijenfeldt F.A.B."/>
            <person name="Westbye A.B."/>
            <person name="Yadav S."/>
            <person name="Hopmans E.C."/>
            <person name="Dutilh B.E."/>
            <person name="Sinninghe Damste J.S."/>
        </authorList>
    </citation>
    <scope>NUCLEOTIDE SEQUENCE [LARGE SCALE GENOMIC DNA]</scope>
    <source>
        <strain evidence="3">NIOZ-UU82</strain>
    </source>
</reference>
<gene>
    <name evidence="3" type="ORF">H8E80_06205</name>
</gene>
<comment type="caution">
    <text evidence="3">The sequence shown here is derived from an EMBL/GenBank/DDBJ whole genome shotgun (WGS) entry which is preliminary data.</text>
</comment>
<accession>A0A8J6TAI5</accession>
<dbReference type="GO" id="GO:0140291">
    <property type="term" value="P:peptidyl-glutamate ADP-deribosylation"/>
    <property type="evidence" value="ECO:0007669"/>
    <property type="project" value="TreeGrafter"/>
</dbReference>
<evidence type="ECO:0000313" key="4">
    <source>
        <dbReference type="Proteomes" id="UP000603545"/>
    </source>
</evidence>
<dbReference type="Gene3D" id="3.40.220.10">
    <property type="entry name" value="Leucine Aminopeptidase, subunit E, domain 1"/>
    <property type="match status" value="1"/>
</dbReference>
<dbReference type="InterPro" id="IPR050892">
    <property type="entry name" value="ADP-ribose_metab_enzymes"/>
</dbReference>
<evidence type="ECO:0000256" key="1">
    <source>
        <dbReference type="ARBA" id="ARBA00035885"/>
    </source>
</evidence>
<sequence>MRVIQGDLVKLAIDKEFDIIIHGCNCYCAMGAGIAKAIRDTFPEACDADLKTEKGSPDKLGTISYATVSRSDHEITIVNGYTQYHWKGPGILADYNAIRSVMRHVKAKFSGKRIGYPRIGAGLAKGDWNKISKIIDKELAGEEHTLVEFAT</sequence>
<dbReference type="InterPro" id="IPR043472">
    <property type="entry name" value="Macro_dom-like"/>
</dbReference>
<dbReference type="AlphaFoldDB" id="A0A8J6TAI5"/>
<dbReference type="PANTHER" id="PTHR12521:SF0">
    <property type="entry name" value="ADP-RIBOSE GLYCOHYDROLASE OARD1"/>
    <property type="match status" value="1"/>
</dbReference>
<dbReference type="EMBL" id="JACNLL010000056">
    <property type="protein sequence ID" value="MBC8199621.1"/>
    <property type="molecule type" value="Genomic_DNA"/>
</dbReference>
<dbReference type="PANTHER" id="PTHR12521">
    <property type="entry name" value="PROTEIN C6ORF130"/>
    <property type="match status" value="1"/>
</dbReference>
<dbReference type="SMART" id="SM00506">
    <property type="entry name" value="A1pp"/>
    <property type="match status" value="1"/>
</dbReference>
<organism evidence="3 4">
    <name type="scientific">Candidatus Desulfaltia bathyphila</name>
    <dbReference type="NCBI Taxonomy" id="2841697"/>
    <lineage>
        <taxon>Bacteria</taxon>
        <taxon>Pseudomonadati</taxon>
        <taxon>Thermodesulfobacteriota</taxon>
        <taxon>Desulfobacteria</taxon>
        <taxon>Desulfobacterales</taxon>
        <taxon>Desulfobacterales incertae sedis</taxon>
        <taxon>Candidatus Desulfaltia</taxon>
    </lineage>
</organism>
<evidence type="ECO:0000313" key="3">
    <source>
        <dbReference type="EMBL" id="MBC8199621.1"/>
    </source>
</evidence>
<dbReference type="InterPro" id="IPR002589">
    <property type="entry name" value="Macro_dom"/>
</dbReference>
<protein>
    <submittedName>
        <fullName evidence="3">Macro domain-containing protein</fullName>
    </submittedName>
</protein>
<name>A0A8J6TAI5_9BACT</name>
<proteinExistence type="predicted"/>
<comment type="catalytic activity">
    <reaction evidence="1">
        <text>an N-(ADP-alpha-D-ribosyl)-thymidine in DNA + H2O = a thymidine in DNA + ADP-D-ribose</text>
        <dbReference type="Rhea" id="RHEA:71655"/>
        <dbReference type="Rhea" id="RHEA-COMP:13556"/>
        <dbReference type="Rhea" id="RHEA-COMP:18051"/>
        <dbReference type="ChEBI" id="CHEBI:15377"/>
        <dbReference type="ChEBI" id="CHEBI:57967"/>
        <dbReference type="ChEBI" id="CHEBI:137386"/>
        <dbReference type="ChEBI" id="CHEBI:191199"/>
    </reaction>
    <physiologicalReaction direction="left-to-right" evidence="1">
        <dbReference type="Rhea" id="RHEA:71656"/>
    </physiologicalReaction>
</comment>
<dbReference type="Pfam" id="PF01661">
    <property type="entry name" value="Macro"/>
    <property type="match status" value="1"/>
</dbReference>
<feature type="domain" description="Macro" evidence="2">
    <location>
        <begin position="1"/>
        <end position="151"/>
    </location>
</feature>
<dbReference type="PROSITE" id="PS51154">
    <property type="entry name" value="MACRO"/>
    <property type="match status" value="1"/>
</dbReference>
<dbReference type="SUPFAM" id="SSF52949">
    <property type="entry name" value="Macro domain-like"/>
    <property type="match status" value="1"/>
</dbReference>
<evidence type="ECO:0000259" key="2">
    <source>
        <dbReference type="PROSITE" id="PS51154"/>
    </source>
</evidence>
<dbReference type="Proteomes" id="UP000603545">
    <property type="component" value="Unassembled WGS sequence"/>
</dbReference>